<organism evidence="2 3">
    <name type="scientific">Hypocrea virens (strain Gv29-8 / FGSC 10586)</name>
    <name type="common">Gliocladium virens</name>
    <name type="synonym">Trichoderma virens</name>
    <dbReference type="NCBI Taxonomy" id="413071"/>
    <lineage>
        <taxon>Eukaryota</taxon>
        <taxon>Fungi</taxon>
        <taxon>Dikarya</taxon>
        <taxon>Ascomycota</taxon>
        <taxon>Pezizomycotina</taxon>
        <taxon>Sordariomycetes</taxon>
        <taxon>Hypocreomycetidae</taxon>
        <taxon>Hypocreales</taxon>
        <taxon>Hypocreaceae</taxon>
        <taxon>Trichoderma</taxon>
    </lineage>
</organism>
<dbReference type="AlphaFoldDB" id="G9N5G5"/>
<name>G9N5G5_HYPVG</name>
<dbReference type="Proteomes" id="UP000007115">
    <property type="component" value="Unassembled WGS sequence"/>
</dbReference>
<accession>G9N5G5</accession>
<proteinExistence type="predicted"/>
<feature type="region of interest" description="Disordered" evidence="1">
    <location>
        <begin position="85"/>
        <end position="115"/>
    </location>
</feature>
<dbReference type="HOGENOM" id="CLU_1865394_0_0_1"/>
<dbReference type="InParanoid" id="G9N5G5"/>
<feature type="compositionally biased region" description="Polar residues" evidence="1">
    <location>
        <begin position="41"/>
        <end position="66"/>
    </location>
</feature>
<gene>
    <name evidence="2" type="ORF">TRIVIDRAFT_204941</name>
</gene>
<evidence type="ECO:0000313" key="2">
    <source>
        <dbReference type="EMBL" id="EHK18010.1"/>
    </source>
</evidence>
<dbReference type="EMBL" id="ABDF02000087">
    <property type="protein sequence ID" value="EHK18010.1"/>
    <property type="molecule type" value="Genomic_DNA"/>
</dbReference>
<dbReference type="RefSeq" id="XP_013952210.1">
    <property type="nucleotide sequence ID" value="XM_014096735.1"/>
</dbReference>
<evidence type="ECO:0000256" key="1">
    <source>
        <dbReference type="SAM" id="MobiDB-lite"/>
    </source>
</evidence>
<protein>
    <submittedName>
        <fullName evidence="2">Uncharacterized protein</fullName>
    </submittedName>
</protein>
<sequence>MTSGPPSNESMSTPITIYKKLTSTSFKPPCRNSPGPLGAQAQGQLISRTGNSQRGNFQPPSWSGHNGPSPKWSFALEQWLKESRRDGPFNAVASAKPGSPGSDQADSAAPALSGRVSVKRYAGTSAGLLDADKAPGL</sequence>
<dbReference type="GeneID" id="25790316"/>
<evidence type="ECO:0000313" key="3">
    <source>
        <dbReference type="Proteomes" id="UP000007115"/>
    </source>
</evidence>
<dbReference type="VEuPathDB" id="FungiDB:TRIVIDRAFT_204941"/>
<comment type="caution">
    <text evidence="2">The sequence shown here is derived from an EMBL/GenBank/DDBJ whole genome shotgun (WGS) entry which is preliminary data.</text>
</comment>
<keyword evidence="3" id="KW-1185">Reference proteome</keyword>
<reference evidence="2 3" key="1">
    <citation type="journal article" date="2011" name="Genome Biol.">
        <title>Comparative genome sequence analysis underscores mycoparasitism as the ancestral life style of Trichoderma.</title>
        <authorList>
            <person name="Kubicek C.P."/>
            <person name="Herrera-Estrella A."/>
            <person name="Seidl-Seiboth V."/>
            <person name="Martinez D.A."/>
            <person name="Druzhinina I.S."/>
            <person name="Thon M."/>
            <person name="Zeilinger S."/>
            <person name="Casas-Flores S."/>
            <person name="Horwitz B.A."/>
            <person name="Mukherjee P.K."/>
            <person name="Mukherjee M."/>
            <person name="Kredics L."/>
            <person name="Alcaraz L.D."/>
            <person name="Aerts A."/>
            <person name="Antal Z."/>
            <person name="Atanasova L."/>
            <person name="Cervantes-Badillo M.G."/>
            <person name="Challacombe J."/>
            <person name="Chertkov O."/>
            <person name="McCluskey K."/>
            <person name="Coulpier F."/>
            <person name="Deshpande N."/>
            <person name="von Doehren H."/>
            <person name="Ebbole D.J."/>
            <person name="Esquivel-Naranjo E.U."/>
            <person name="Fekete E."/>
            <person name="Flipphi M."/>
            <person name="Glaser F."/>
            <person name="Gomez-Rodriguez E.Y."/>
            <person name="Gruber S."/>
            <person name="Han C."/>
            <person name="Henrissat B."/>
            <person name="Hermosa R."/>
            <person name="Hernandez-Onate M."/>
            <person name="Karaffa L."/>
            <person name="Kosti I."/>
            <person name="Le Crom S."/>
            <person name="Lindquist E."/>
            <person name="Lucas S."/>
            <person name="Luebeck M."/>
            <person name="Luebeck P.S."/>
            <person name="Margeot A."/>
            <person name="Metz B."/>
            <person name="Misra M."/>
            <person name="Nevalainen H."/>
            <person name="Omann M."/>
            <person name="Packer N."/>
            <person name="Perrone G."/>
            <person name="Uresti-Rivera E.E."/>
            <person name="Salamov A."/>
            <person name="Schmoll M."/>
            <person name="Seiboth B."/>
            <person name="Shapiro H."/>
            <person name="Sukno S."/>
            <person name="Tamayo-Ramos J.A."/>
            <person name="Tisch D."/>
            <person name="Wiest A."/>
            <person name="Wilkinson H.H."/>
            <person name="Zhang M."/>
            <person name="Coutinho P.M."/>
            <person name="Kenerley C.M."/>
            <person name="Monte E."/>
            <person name="Baker S.E."/>
            <person name="Grigoriev I.V."/>
        </authorList>
    </citation>
    <scope>NUCLEOTIDE SEQUENCE [LARGE SCALE GENOMIC DNA]</scope>
    <source>
        <strain evidence="3">Gv29-8 / FGSC 10586</strain>
    </source>
</reference>
<feature type="region of interest" description="Disordered" evidence="1">
    <location>
        <begin position="22"/>
        <end position="71"/>
    </location>
</feature>